<protein>
    <submittedName>
        <fullName evidence="1">Uncharacterized protein</fullName>
    </submittedName>
</protein>
<name>A0A0F3GYG6_9BACT</name>
<dbReference type="AlphaFoldDB" id="A0A0F3GYG6"/>
<evidence type="ECO:0000313" key="2">
    <source>
        <dbReference type="Proteomes" id="UP000033423"/>
    </source>
</evidence>
<accession>A0A0F3GYG6</accession>
<feature type="non-terminal residue" evidence="1">
    <location>
        <position position="1"/>
    </location>
</feature>
<gene>
    <name evidence="1" type="ORF">MBAV_000929</name>
</gene>
<reference evidence="1 2" key="1">
    <citation type="submission" date="2015-02" db="EMBL/GenBank/DDBJ databases">
        <title>Single-cell genomics of uncultivated deep-branching MTB reveals a conserved set of magnetosome genes.</title>
        <authorList>
            <person name="Kolinko S."/>
            <person name="Richter M."/>
            <person name="Glockner F.O."/>
            <person name="Brachmann A."/>
            <person name="Schuler D."/>
        </authorList>
    </citation>
    <scope>NUCLEOTIDE SEQUENCE [LARGE SCALE GENOMIC DNA]</scope>
    <source>
        <strain evidence="1">TM-1</strain>
    </source>
</reference>
<dbReference type="Proteomes" id="UP000033423">
    <property type="component" value="Unassembled WGS sequence"/>
</dbReference>
<dbReference type="EMBL" id="LACI01000421">
    <property type="protein sequence ID" value="KJU86877.1"/>
    <property type="molecule type" value="Genomic_DNA"/>
</dbReference>
<organism evidence="1 2">
    <name type="scientific">Candidatus Magnetobacterium bavaricum</name>
    <dbReference type="NCBI Taxonomy" id="29290"/>
    <lineage>
        <taxon>Bacteria</taxon>
        <taxon>Pseudomonadati</taxon>
        <taxon>Nitrospirota</taxon>
        <taxon>Thermodesulfovibrionia</taxon>
        <taxon>Thermodesulfovibrionales</taxon>
        <taxon>Candidatus Magnetobacteriaceae</taxon>
        <taxon>Candidatus Magnetobacterium</taxon>
    </lineage>
</organism>
<sequence length="82" mass="9725">IEILWKENIQHLKRRRNHFISDEIFAGSMPILITIEPKSTAILRIEIAENRKSESWKNHWVEIEKNYFYTLGLVSDRGKGLC</sequence>
<keyword evidence="2" id="KW-1185">Reference proteome</keyword>
<comment type="caution">
    <text evidence="1">The sequence shown here is derived from an EMBL/GenBank/DDBJ whole genome shotgun (WGS) entry which is preliminary data.</text>
</comment>
<evidence type="ECO:0000313" key="1">
    <source>
        <dbReference type="EMBL" id="KJU86877.1"/>
    </source>
</evidence>
<proteinExistence type="predicted"/>